<protein>
    <recommendedName>
        <fullName evidence="1">Alpha-L-rhamnosidase six-hairpin glycosidase domain-containing protein</fullName>
    </recommendedName>
</protein>
<feature type="non-terminal residue" evidence="2">
    <location>
        <position position="1"/>
    </location>
</feature>
<dbReference type="EMBL" id="PCRF01000290">
    <property type="protein sequence ID" value="PIP15407.1"/>
    <property type="molecule type" value="Genomic_DNA"/>
</dbReference>
<comment type="caution">
    <text evidence="2">The sequence shown here is derived from an EMBL/GenBank/DDBJ whole genome shotgun (WGS) entry which is preliminary data.</text>
</comment>
<sequence length="82" mass="9844">RGFRYIQIVLRNFQNPVKIYSVGLNSYNYPVRAEGSFLSSDNLTNRIWKIGRYTLHLCMHDSYEDCPWREQTQWWGDARIQA</sequence>
<dbReference type="GO" id="GO:0005975">
    <property type="term" value="P:carbohydrate metabolic process"/>
    <property type="evidence" value="ECO:0007669"/>
    <property type="project" value="InterPro"/>
</dbReference>
<evidence type="ECO:0000313" key="2">
    <source>
        <dbReference type="EMBL" id="PIP15407.1"/>
    </source>
</evidence>
<dbReference type="AlphaFoldDB" id="A0A2G9Y870"/>
<evidence type="ECO:0000313" key="3">
    <source>
        <dbReference type="Proteomes" id="UP000230392"/>
    </source>
</evidence>
<feature type="non-terminal residue" evidence="2">
    <location>
        <position position="82"/>
    </location>
</feature>
<dbReference type="Proteomes" id="UP000230392">
    <property type="component" value="Unassembled WGS sequence"/>
</dbReference>
<feature type="domain" description="Alpha-L-rhamnosidase six-hairpin glycosidase" evidence="1">
    <location>
        <begin position="34"/>
        <end position="81"/>
    </location>
</feature>
<gene>
    <name evidence="2" type="ORF">COX46_05960</name>
</gene>
<name>A0A2G9Y870_9BACT</name>
<dbReference type="Gene3D" id="1.50.10.10">
    <property type="match status" value="1"/>
</dbReference>
<dbReference type="InterPro" id="IPR012341">
    <property type="entry name" value="6hp_glycosidase-like_sf"/>
</dbReference>
<dbReference type="InterPro" id="IPR035396">
    <property type="entry name" value="Bac_rhamnosid6H"/>
</dbReference>
<evidence type="ECO:0000259" key="1">
    <source>
        <dbReference type="Pfam" id="PF17389"/>
    </source>
</evidence>
<organism evidence="2 3">
    <name type="scientific">bacterium (Candidatus Ratteibacteria) CG23_combo_of_CG06-09_8_20_14_all_48_7</name>
    <dbReference type="NCBI Taxonomy" id="2014292"/>
    <lineage>
        <taxon>Bacteria</taxon>
        <taxon>Candidatus Ratteibacteria</taxon>
    </lineage>
</organism>
<proteinExistence type="predicted"/>
<accession>A0A2G9Y870</accession>
<dbReference type="PANTHER" id="PTHR34987">
    <property type="entry name" value="C, PUTATIVE (AFU_ORTHOLOGUE AFUA_3G02880)-RELATED"/>
    <property type="match status" value="1"/>
</dbReference>
<dbReference type="Pfam" id="PF17389">
    <property type="entry name" value="Bac_rhamnosid6H"/>
    <property type="match status" value="1"/>
</dbReference>
<dbReference type="PANTHER" id="PTHR34987:SF4">
    <property type="entry name" value="ALPHA-L-RHAMNOSIDASE C-TERMINAL DOMAIN-CONTAINING PROTEIN"/>
    <property type="match status" value="1"/>
</dbReference>
<reference evidence="2 3" key="1">
    <citation type="submission" date="2017-09" db="EMBL/GenBank/DDBJ databases">
        <title>Depth-based differentiation of microbial function through sediment-hosted aquifers and enrichment of novel symbionts in the deep terrestrial subsurface.</title>
        <authorList>
            <person name="Probst A.J."/>
            <person name="Ladd B."/>
            <person name="Jarett J.K."/>
            <person name="Geller-Mcgrath D.E."/>
            <person name="Sieber C.M."/>
            <person name="Emerson J.B."/>
            <person name="Anantharaman K."/>
            <person name="Thomas B.C."/>
            <person name="Malmstrom R."/>
            <person name="Stieglmeier M."/>
            <person name="Klingl A."/>
            <person name="Woyke T."/>
            <person name="Ryan C.M."/>
            <person name="Banfield J.F."/>
        </authorList>
    </citation>
    <scope>NUCLEOTIDE SEQUENCE [LARGE SCALE GENOMIC DNA]</scope>
    <source>
        <strain evidence="2">CG23_combo_of_CG06-09_8_20_14_all_48_7</strain>
    </source>
</reference>